<evidence type="ECO:0000256" key="4">
    <source>
        <dbReference type="RuleBase" id="RU003345"/>
    </source>
</evidence>
<dbReference type="EMBL" id="FMIC01000002">
    <property type="protein sequence ID" value="SCL61176.1"/>
    <property type="molecule type" value="Genomic_DNA"/>
</dbReference>
<organism evidence="7 8">
    <name type="scientific">Micromonospora peucetia</name>
    <dbReference type="NCBI Taxonomy" id="47871"/>
    <lineage>
        <taxon>Bacteria</taxon>
        <taxon>Bacillati</taxon>
        <taxon>Actinomycetota</taxon>
        <taxon>Actinomycetes</taxon>
        <taxon>Micromonosporales</taxon>
        <taxon>Micromonosporaceae</taxon>
        <taxon>Micromonospora</taxon>
    </lineage>
</organism>
<comment type="similarity">
    <text evidence="1 4">Belongs to the aldehyde dehydrogenase family.</text>
</comment>
<feature type="active site" evidence="3">
    <location>
        <position position="275"/>
    </location>
</feature>
<feature type="domain" description="Aldehyde dehydrogenase" evidence="6">
    <location>
        <begin position="47"/>
        <end position="502"/>
    </location>
</feature>
<dbReference type="Proteomes" id="UP000199343">
    <property type="component" value="Unassembled WGS sequence"/>
</dbReference>
<dbReference type="PANTHER" id="PTHR11699">
    <property type="entry name" value="ALDEHYDE DEHYDROGENASE-RELATED"/>
    <property type="match status" value="1"/>
</dbReference>
<gene>
    <name evidence="7" type="ORF">GA0070608_2429</name>
</gene>
<dbReference type="RefSeq" id="WP_091626840.1">
    <property type="nucleotide sequence ID" value="NZ_FMIC01000002.1"/>
</dbReference>
<evidence type="ECO:0000259" key="6">
    <source>
        <dbReference type="Pfam" id="PF00171"/>
    </source>
</evidence>
<dbReference type="OrthoDB" id="6882680at2"/>
<evidence type="ECO:0000256" key="1">
    <source>
        <dbReference type="ARBA" id="ARBA00009986"/>
    </source>
</evidence>
<dbReference type="NCBIfam" id="NF006916">
    <property type="entry name" value="PRK09407.1"/>
    <property type="match status" value="1"/>
</dbReference>
<proteinExistence type="inferred from homology"/>
<dbReference type="SUPFAM" id="SSF53720">
    <property type="entry name" value="ALDH-like"/>
    <property type="match status" value="1"/>
</dbReference>
<keyword evidence="2 4" id="KW-0560">Oxidoreductase</keyword>
<name>A0A1C6V4E9_9ACTN</name>
<evidence type="ECO:0000313" key="8">
    <source>
        <dbReference type="Proteomes" id="UP000199343"/>
    </source>
</evidence>
<dbReference type="PROSITE" id="PS00687">
    <property type="entry name" value="ALDEHYDE_DEHYDR_GLU"/>
    <property type="match status" value="1"/>
</dbReference>
<protein>
    <submittedName>
        <fullName evidence="7">Succinate-semialdehyde dehydrogenase / glutarate-semialdehyde dehydrogenase</fullName>
    </submittedName>
</protein>
<evidence type="ECO:0000256" key="2">
    <source>
        <dbReference type="ARBA" id="ARBA00023002"/>
    </source>
</evidence>
<dbReference type="GO" id="GO:0016620">
    <property type="term" value="F:oxidoreductase activity, acting on the aldehyde or oxo group of donors, NAD or NADP as acceptor"/>
    <property type="evidence" value="ECO:0007669"/>
    <property type="project" value="InterPro"/>
</dbReference>
<dbReference type="AlphaFoldDB" id="A0A1C6V4E9"/>
<evidence type="ECO:0000313" key="7">
    <source>
        <dbReference type="EMBL" id="SCL61176.1"/>
    </source>
</evidence>
<sequence>MTTTALPPHADPAGGPVTGNPTAAGRPPTLPTGAAALVGQVRGTGPAFTATSPLTGARTVDVPSSTPADVDGAFADARAAQRSWAGLPVARRAAVLLRLHDLVLDRQAEGLDLVQLEAGKARRHAVEEVLDVAINARYHARAAARLLRPRRRAGALPVLTRTRELRFPVGVVGVVSPWNYPLSLAASEVLPALAAGNAVVHRPDPATMLSALWLRALAVEAGLPPALWQVVAGDGADVGPLVTGRADLVCFTGSTRVGREVAAQAARRLVPSSLELGGKNPLLVLDDADLDRAVEGAIRACFASAGQLCVSAERVYVADRLHDEFLRRFVARTGTLRLGVGGDFEADLGSLASARQLDTVTAHVADAVERGATLHTGGRHRPDIGPYVFEPAVLTGVAPGMRMHAEETFGPVVAVHRFDTDDEAVALANDTAYGLNASVFSRSGARGEAVAARIDAGAVNVNDGYSAVWGSVDAPMGGWKDSGLGGRHGADGLLRFTRVKTVARQRGLDLAPAYHRPGAQSAAWTRRMTAALRLLRRTGL</sequence>
<dbReference type="FunFam" id="3.40.309.10:FF:000009">
    <property type="entry name" value="Aldehyde dehydrogenase A"/>
    <property type="match status" value="1"/>
</dbReference>
<evidence type="ECO:0000256" key="3">
    <source>
        <dbReference type="PROSITE-ProRule" id="PRU10007"/>
    </source>
</evidence>
<feature type="region of interest" description="Disordered" evidence="5">
    <location>
        <begin position="1"/>
        <end position="29"/>
    </location>
</feature>
<dbReference type="Gene3D" id="3.40.605.10">
    <property type="entry name" value="Aldehyde Dehydrogenase, Chain A, domain 1"/>
    <property type="match status" value="1"/>
</dbReference>
<accession>A0A1C6V4E9</accession>
<dbReference type="InterPro" id="IPR016161">
    <property type="entry name" value="Ald_DH/histidinol_DH"/>
</dbReference>
<dbReference type="STRING" id="47871.GA0070608_2429"/>
<dbReference type="InterPro" id="IPR016162">
    <property type="entry name" value="Ald_DH_N"/>
</dbReference>
<evidence type="ECO:0000256" key="5">
    <source>
        <dbReference type="SAM" id="MobiDB-lite"/>
    </source>
</evidence>
<reference evidence="7 8" key="1">
    <citation type="submission" date="2016-06" db="EMBL/GenBank/DDBJ databases">
        <authorList>
            <person name="Kjaerup R.B."/>
            <person name="Dalgaard T.S."/>
            <person name="Juul-Madsen H.R."/>
        </authorList>
    </citation>
    <scope>NUCLEOTIDE SEQUENCE [LARGE SCALE GENOMIC DNA]</scope>
    <source>
        <strain evidence="7 8">DSM 43363</strain>
    </source>
</reference>
<dbReference type="InterPro" id="IPR016163">
    <property type="entry name" value="Ald_DH_C"/>
</dbReference>
<dbReference type="InterPro" id="IPR015590">
    <property type="entry name" value="Aldehyde_DH_dom"/>
</dbReference>
<dbReference type="Pfam" id="PF00171">
    <property type="entry name" value="Aldedh"/>
    <property type="match status" value="1"/>
</dbReference>
<dbReference type="InterPro" id="IPR029510">
    <property type="entry name" value="Ald_DH_CS_GLU"/>
</dbReference>
<dbReference type="Gene3D" id="3.40.309.10">
    <property type="entry name" value="Aldehyde Dehydrogenase, Chain A, domain 2"/>
    <property type="match status" value="1"/>
</dbReference>